<keyword evidence="2" id="KW-1003">Cell membrane</keyword>
<keyword evidence="8" id="KW-1185">Reference proteome</keyword>
<evidence type="ECO:0000313" key="8">
    <source>
        <dbReference type="Proteomes" id="UP000298484"/>
    </source>
</evidence>
<evidence type="ECO:0000256" key="4">
    <source>
        <dbReference type="ARBA" id="ARBA00022989"/>
    </source>
</evidence>
<comment type="subcellular location">
    <subcellularLocation>
        <location evidence="1">Cell membrane</location>
        <topology evidence="1">Multi-pass membrane protein</topology>
    </subcellularLocation>
</comment>
<feature type="transmembrane region" description="Helical" evidence="6">
    <location>
        <begin position="50"/>
        <end position="68"/>
    </location>
</feature>
<proteinExistence type="predicted"/>
<evidence type="ECO:0000313" key="7">
    <source>
        <dbReference type="EMBL" id="TFJ91765.1"/>
    </source>
</evidence>
<gene>
    <name evidence="7" type="ORF">E4U82_15770</name>
</gene>
<dbReference type="Proteomes" id="UP000298484">
    <property type="component" value="Unassembled WGS sequence"/>
</dbReference>
<dbReference type="OrthoDB" id="2936396at2"/>
<evidence type="ECO:0000256" key="1">
    <source>
        <dbReference type="ARBA" id="ARBA00004651"/>
    </source>
</evidence>
<dbReference type="Pfam" id="PF09678">
    <property type="entry name" value="Caa3_CtaG"/>
    <property type="match status" value="1"/>
</dbReference>
<dbReference type="GO" id="GO:0005886">
    <property type="term" value="C:plasma membrane"/>
    <property type="evidence" value="ECO:0007669"/>
    <property type="project" value="UniProtKB-SubCell"/>
</dbReference>
<keyword evidence="4 6" id="KW-1133">Transmembrane helix</keyword>
<keyword evidence="3 6" id="KW-0812">Transmembrane</keyword>
<evidence type="ECO:0000256" key="5">
    <source>
        <dbReference type="ARBA" id="ARBA00023136"/>
    </source>
</evidence>
<feature type="transmembrane region" description="Helical" evidence="6">
    <location>
        <begin position="13"/>
        <end position="30"/>
    </location>
</feature>
<dbReference type="RefSeq" id="WP_135111143.1">
    <property type="nucleotide sequence ID" value="NZ_SRHY01000039.1"/>
</dbReference>
<feature type="transmembrane region" description="Helical" evidence="6">
    <location>
        <begin position="116"/>
        <end position="136"/>
    </location>
</feature>
<feature type="transmembrane region" description="Helical" evidence="6">
    <location>
        <begin position="180"/>
        <end position="204"/>
    </location>
</feature>
<evidence type="ECO:0000256" key="6">
    <source>
        <dbReference type="SAM" id="Phobius"/>
    </source>
</evidence>
<feature type="transmembrane region" description="Helical" evidence="6">
    <location>
        <begin position="148"/>
        <end position="168"/>
    </location>
</feature>
<protein>
    <submittedName>
        <fullName evidence="7">Cytochrome c oxidase assembly protein</fullName>
    </submittedName>
</protein>
<name>A0A4Y9A8L7_9BACI</name>
<sequence>MNTLLSNHAWYEFIGPVTLIAAFLLCYWYVNSLVKSPQYNVTRTQKRYFFTAVILFYLMEGSPLSVIADNYLVSALLFQLSVMAFVVVPLFILSLPEQYLRIFFWHHKWAKVARFLFRHPWPLAVIFNGLVTTFLIPSLFDAIHGNLLFQFFYEVLLVTFAFLTWWVIIQPSDEVANNSYLIRVIYVFFMALFLMPIGIFLIVAQDSMYTTYAPVAGELFPALTAVYDQQLAGGVLKFLQLGSYSIALFYLLKQWGLTEEEREGEVDENTRVVQGIAIKLNDRNRRKRGKKR</sequence>
<dbReference type="EMBL" id="SRHY01000039">
    <property type="protein sequence ID" value="TFJ91765.1"/>
    <property type="molecule type" value="Genomic_DNA"/>
</dbReference>
<organism evidence="7 8">
    <name type="scientific">Lentibacillus salicampi</name>
    <dbReference type="NCBI Taxonomy" id="175306"/>
    <lineage>
        <taxon>Bacteria</taxon>
        <taxon>Bacillati</taxon>
        <taxon>Bacillota</taxon>
        <taxon>Bacilli</taxon>
        <taxon>Bacillales</taxon>
        <taxon>Bacillaceae</taxon>
        <taxon>Lentibacillus</taxon>
    </lineage>
</organism>
<dbReference type="AlphaFoldDB" id="A0A4Y9A8L7"/>
<evidence type="ECO:0000256" key="2">
    <source>
        <dbReference type="ARBA" id="ARBA00022475"/>
    </source>
</evidence>
<dbReference type="InterPro" id="IPR019108">
    <property type="entry name" value="Caa3_assmbl_CtaG-rel"/>
</dbReference>
<comment type="caution">
    <text evidence="7">The sequence shown here is derived from an EMBL/GenBank/DDBJ whole genome shotgun (WGS) entry which is preliminary data.</text>
</comment>
<feature type="transmembrane region" description="Helical" evidence="6">
    <location>
        <begin position="74"/>
        <end position="95"/>
    </location>
</feature>
<evidence type="ECO:0000256" key="3">
    <source>
        <dbReference type="ARBA" id="ARBA00022692"/>
    </source>
</evidence>
<accession>A0A4Y9A8L7</accession>
<reference evidence="7 8" key="1">
    <citation type="submission" date="2019-03" db="EMBL/GenBank/DDBJ databases">
        <title>Genome sequence of Lentibacillus salicampi ATCC BAA-719.</title>
        <authorList>
            <person name="Maclea K.S."/>
            <person name="Simoes Junior M."/>
        </authorList>
    </citation>
    <scope>NUCLEOTIDE SEQUENCE [LARGE SCALE GENOMIC DNA]</scope>
    <source>
        <strain evidence="7 8">ATCC BAA-719</strain>
    </source>
</reference>
<keyword evidence="5 6" id="KW-0472">Membrane</keyword>
<feature type="transmembrane region" description="Helical" evidence="6">
    <location>
        <begin position="231"/>
        <end position="252"/>
    </location>
</feature>